<dbReference type="AlphaFoldDB" id="A0A699XC33"/>
<reference evidence="1" key="1">
    <citation type="journal article" date="2019" name="Sci. Rep.">
        <title>Draft genome of Tanacetum cinerariifolium, the natural source of mosquito coil.</title>
        <authorList>
            <person name="Yamashiro T."/>
            <person name="Shiraishi A."/>
            <person name="Satake H."/>
            <person name="Nakayama K."/>
        </authorList>
    </citation>
    <scope>NUCLEOTIDE SEQUENCE</scope>
</reference>
<feature type="non-terminal residue" evidence="1">
    <location>
        <position position="1"/>
    </location>
</feature>
<accession>A0A699XC33</accession>
<comment type="caution">
    <text evidence="1">The sequence shown here is derived from an EMBL/GenBank/DDBJ whole genome shotgun (WGS) entry which is preliminary data.</text>
</comment>
<proteinExistence type="predicted"/>
<evidence type="ECO:0000313" key="1">
    <source>
        <dbReference type="EMBL" id="GFD56733.1"/>
    </source>
</evidence>
<gene>
    <name evidence="1" type="ORF">Tci_928702</name>
</gene>
<dbReference type="EMBL" id="BKCJ011832619">
    <property type="protein sequence ID" value="GFD56733.1"/>
    <property type="molecule type" value="Genomic_DNA"/>
</dbReference>
<organism evidence="1">
    <name type="scientific">Tanacetum cinerariifolium</name>
    <name type="common">Dalmatian daisy</name>
    <name type="synonym">Chrysanthemum cinerariifolium</name>
    <dbReference type="NCBI Taxonomy" id="118510"/>
    <lineage>
        <taxon>Eukaryota</taxon>
        <taxon>Viridiplantae</taxon>
        <taxon>Streptophyta</taxon>
        <taxon>Embryophyta</taxon>
        <taxon>Tracheophyta</taxon>
        <taxon>Spermatophyta</taxon>
        <taxon>Magnoliopsida</taxon>
        <taxon>eudicotyledons</taxon>
        <taxon>Gunneridae</taxon>
        <taxon>Pentapetalae</taxon>
        <taxon>asterids</taxon>
        <taxon>campanulids</taxon>
        <taxon>Asterales</taxon>
        <taxon>Asteraceae</taxon>
        <taxon>Asteroideae</taxon>
        <taxon>Anthemideae</taxon>
        <taxon>Anthemidinae</taxon>
        <taxon>Tanacetum</taxon>
    </lineage>
</organism>
<sequence length="62" mass="6824">DDSTSIDDDSFSIDDINYVEASPSDSELVSKEVVESVIPEVGGIDIYIMQSIKDDTYNTPCF</sequence>
<name>A0A699XC33_TANCI</name>
<protein>
    <submittedName>
        <fullName evidence="1">Uncharacterized protein</fullName>
    </submittedName>
</protein>